<dbReference type="InterPro" id="IPR001878">
    <property type="entry name" value="Znf_CCHC"/>
</dbReference>
<comment type="caution">
    <text evidence="3">The sequence shown here is derived from an EMBL/GenBank/DDBJ whole genome shotgun (WGS) entry which is preliminary data.</text>
</comment>
<keyword evidence="1" id="KW-0862">Zinc</keyword>
<proteinExistence type="predicted"/>
<protein>
    <recommendedName>
        <fullName evidence="2">CCHC-type domain-containing protein</fullName>
    </recommendedName>
</protein>
<dbReference type="EMBL" id="JADBGQ010000008">
    <property type="protein sequence ID" value="KAG5382642.1"/>
    <property type="molecule type" value="Genomic_DNA"/>
</dbReference>
<dbReference type="PANTHER" id="PTHR31286:SF133">
    <property type="entry name" value="TA11-LIKE NON-LTR RETROELEMENT PROTEIN-RELATED"/>
    <property type="match status" value="1"/>
</dbReference>
<evidence type="ECO:0000259" key="2">
    <source>
        <dbReference type="PROSITE" id="PS50158"/>
    </source>
</evidence>
<evidence type="ECO:0000313" key="3">
    <source>
        <dbReference type="EMBL" id="KAG5382642.1"/>
    </source>
</evidence>
<name>A0ABQ7L7T8_BRACM</name>
<accession>A0ABQ7L7T8</accession>
<sequence>MGEAKVLVEMELDRDFRKLIALDDKQGNIFFVNVDCTWIPSICERCGNLGHKAKRCLMLSTTAQVTAFTSPSTYTRSEIPIVDIDIIPQQKDNNHAKEIESLLSEFEISPALQPTLEVDVHHPSASSDSTVEGDDTETPLYATLSFSSLVHQDNPTATPNSFNTLSTLVDSQSIPTTTFIMESFPSNIINSKVCETLVVGHLTTTLNLCAFENPSRFTVLRDVDEVVRDS</sequence>
<feature type="domain" description="CCHC-type" evidence="2">
    <location>
        <begin position="43"/>
        <end position="56"/>
    </location>
</feature>
<organism evidence="3 4">
    <name type="scientific">Brassica rapa subsp. trilocularis</name>
    <dbReference type="NCBI Taxonomy" id="1813537"/>
    <lineage>
        <taxon>Eukaryota</taxon>
        <taxon>Viridiplantae</taxon>
        <taxon>Streptophyta</taxon>
        <taxon>Embryophyta</taxon>
        <taxon>Tracheophyta</taxon>
        <taxon>Spermatophyta</taxon>
        <taxon>Magnoliopsida</taxon>
        <taxon>eudicotyledons</taxon>
        <taxon>Gunneridae</taxon>
        <taxon>Pentapetalae</taxon>
        <taxon>rosids</taxon>
        <taxon>malvids</taxon>
        <taxon>Brassicales</taxon>
        <taxon>Brassicaceae</taxon>
        <taxon>Brassiceae</taxon>
        <taxon>Brassica</taxon>
    </lineage>
</organism>
<keyword evidence="1" id="KW-0479">Metal-binding</keyword>
<dbReference type="Proteomes" id="UP000823674">
    <property type="component" value="Chromosome A09"/>
</dbReference>
<evidence type="ECO:0000256" key="1">
    <source>
        <dbReference type="PROSITE-ProRule" id="PRU00047"/>
    </source>
</evidence>
<keyword evidence="1" id="KW-0863">Zinc-finger</keyword>
<dbReference type="PANTHER" id="PTHR31286">
    <property type="entry name" value="GLYCINE-RICH CELL WALL STRUCTURAL PROTEIN 1.8-LIKE"/>
    <property type="match status" value="1"/>
</dbReference>
<dbReference type="InterPro" id="IPR040256">
    <property type="entry name" value="At4g02000-like"/>
</dbReference>
<gene>
    <name evidence="3" type="primary">A09p014980.1_BraROA</name>
    <name evidence="3" type="ORF">IGI04_034112</name>
</gene>
<evidence type="ECO:0000313" key="4">
    <source>
        <dbReference type="Proteomes" id="UP000823674"/>
    </source>
</evidence>
<dbReference type="PROSITE" id="PS50158">
    <property type="entry name" value="ZF_CCHC"/>
    <property type="match status" value="1"/>
</dbReference>
<reference evidence="3 4" key="1">
    <citation type="submission" date="2021-03" db="EMBL/GenBank/DDBJ databases">
        <authorList>
            <person name="King G.J."/>
            <person name="Bancroft I."/>
            <person name="Baten A."/>
            <person name="Bloomfield J."/>
            <person name="Borpatragohain P."/>
            <person name="He Z."/>
            <person name="Irish N."/>
            <person name="Irwin J."/>
            <person name="Liu K."/>
            <person name="Mauleon R.P."/>
            <person name="Moore J."/>
            <person name="Morris R."/>
            <person name="Ostergaard L."/>
            <person name="Wang B."/>
            <person name="Wells R."/>
        </authorList>
    </citation>
    <scope>NUCLEOTIDE SEQUENCE [LARGE SCALE GENOMIC DNA]</scope>
    <source>
        <strain evidence="3">R-o-18</strain>
        <tissue evidence="3">Leaf</tissue>
    </source>
</reference>
<keyword evidence="4" id="KW-1185">Reference proteome</keyword>